<reference evidence="2" key="1">
    <citation type="submission" date="2021-06" db="EMBL/GenBank/DDBJ databases">
        <title>Comparative genomics, transcriptomics and evolutionary studies reveal genomic signatures of adaptation to plant cell wall in hemibiotrophic fungi.</title>
        <authorList>
            <consortium name="DOE Joint Genome Institute"/>
            <person name="Baroncelli R."/>
            <person name="Diaz J.F."/>
            <person name="Benocci T."/>
            <person name="Peng M."/>
            <person name="Battaglia E."/>
            <person name="Haridas S."/>
            <person name="Andreopoulos W."/>
            <person name="Labutti K."/>
            <person name="Pangilinan J."/>
            <person name="Floch G.L."/>
            <person name="Makela M.R."/>
            <person name="Henrissat B."/>
            <person name="Grigoriev I.V."/>
            <person name="Crouch J.A."/>
            <person name="De Vries R.P."/>
            <person name="Sukno S.A."/>
            <person name="Thon M.R."/>
        </authorList>
    </citation>
    <scope>NUCLEOTIDE SEQUENCE</scope>
    <source>
        <strain evidence="2">CBS 125086</strain>
    </source>
</reference>
<feature type="compositionally biased region" description="Basic residues" evidence="1">
    <location>
        <begin position="108"/>
        <end position="125"/>
    </location>
</feature>
<feature type="compositionally biased region" description="Polar residues" evidence="1">
    <location>
        <begin position="95"/>
        <end position="106"/>
    </location>
</feature>
<protein>
    <submittedName>
        <fullName evidence="2">Uncharacterized protein</fullName>
    </submittedName>
</protein>
<sequence length="150" mass="17264">MVHLKNRMPSSLSNVADRFWGSWNRRTTRRHAFLRQTLGSVYDMRLPANSTHTPPRRPALHPSAITAPSRHSPQRPLDVTLLRGQLRSGRRYCTRSRTPSARSSHTPAVRRRSPPPLHRNAHGHGHTLQISRNISRCPLQFAFTKWEESN</sequence>
<evidence type="ECO:0000313" key="3">
    <source>
        <dbReference type="Proteomes" id="UP001230504"/>
    </source>
</evidence>
<gene>
    <name evidence="2" type="ORF">LY79DRAFT_371756</name>
</gene>
<name>A0AAD8V1D4_9PEZI</name>
<dbReference type="RefSeq" id="XP_060409799.1">
    <property type="nucleotide sequence ID" value="XM_060552834.1"/>
</dbReference>
<dbReference type="EMBL" id="JAHLJV010000078">
    <property type="protein sequence ID" value="KAK1574260.1"/>
    <property type="molecule type" value="Genomic_DNA"/>
</dbReference>
<comment type="caution">
    <text evidence="2">The sequence shown here is derived from an EMBL/GenBank/DDBJ whole genome shotgun (WGS) entry which is preliminary data.</text>
</comment>
<dbReference type="AlphaFoldDB" id="A0AAD8V1D4"/>
<organism evidence="2 3">
    <name type="scientific">Colletotrichum navitas</name>
    <dbReference type="NCBI Taxonomy" id="681940"/>
    <lineage>
        <taxon>Eukaryota</taxon>
        <taxon>Fungi</taxon>
        <taxon>Dikarya</taxon>
        <taxon>Ascomycota</taxon>
        <taxon>Pezizomycotina</taxon>
        <taxon>Sordariomycetes</taxon>
        <taxon>Hypocreomycetidae</taxon>
        <taxon>Glomerellales</taxon>
        <taxon>Glomerellaceae</taxon>
        <taxon>Colletotrichum</taxon>
        <taxon>Colletotrichum graminicola species complex</taxon>
    </lineage>
</organism>
<accession>A0AAD8V1D4</accession>
<feature type="region of interest" description="Disordered" evidence="1">
    <location>
        <begin position="45"/>
        <end position="76"/>
    </location>
</feature>
<proteinExistence type="predicted"/>
<evidence type="ECO:0000313" key="2">
    <source>
        <dbReference type="EMBL" id="KAK1574260.1"/>
    </source>
</evidence>
<dbReference type="GeneID" id="85437074"/>
<evidence type="ECO:0000256" key="1">
    <source>
        <dbReference type="SAM" id="MobiDB-lite"/>
    </source>
</evidence>
<dbReference type="Proteomes" id="UP001230504">
    <property type="component" value="Unassembled WGS sequence"/>
</dbReference>
<keyword evidence="3" id="KW-1185">Reference proteome</keyword>
<feature type="region of interest" description="Disordered" evidence="1">
    <location>
        <begin position="92"/>
        <end position="127"/>
    </location>
</feature>